<dbReference type="Proteomes" id="UP000637383">
    <property type="component" value="Unassembled WGS sequence"/>
</dbReference>
<dbReference type="InterPro" id="IPR007460">
    <property type="entry name" value="BrnT_toxin"/>
</dbReference>
<name>A0ABR8K3E8_9NOSO</name>
<organism evidence="1 2">
    <name type="scientific">Nostoc paludosum FACHB-159</name>
    <dbReference type="NCBI Taxonomy" id="2692908"/>
    <lineage>
        <taxon>Bacteria</taxon>
        <taxon>Bacillati</taxon>
        <taxon>Cyanobacteriota</taxon>
        <taxon>Cyanophyceae</taxon>
        <taxon>Nostocales</taxon>
        <taxon>Nostocaceae</taxon>
        <taxon>Nostoc</taxon>
    </lineage>
</organism>
<protein>
    <submittedName>
        <fullName evidence="1">BrnT family toxin</fullName>
    </submittedName>
</protein>
<accession>A0ABR8K3E8</accession>
<dbReference type="RefSeq" id="WP_190954687.1">
    <property type="nucleotide sequence ID" value="NZ_JACJTU010000006.1"/>
</dbReference>
<comment type="caution">
    <text evidence="1">The sequence shown here is derived from an EMBL/GenBank/DDBJ whole genome shotgun (WGS) entry which is preliminary data.</text>
</comment>
<evidence type="ECO:0000313" key="2">
    <source>
        <dbReference type="Proteomes" id="UP000637383"/>
    </source>
</evidence>
<dbReference type="Gene3D" id="3.10.450.530">
    <property type="entry name" value="Ribonuclease toxin, BrnT, of type II toxin-antitoxin system"/>
    <property type="match status" value="1"/>
</dbReference>
<keyword evidence="2" id="KW-1185">Reference proteome</keyword>
<proteinExistence type="predicted"/>
<evidence type="ECO:0000313" key="1">
    <source>
        <dbReference type="EMBL" id="MBD2733963.1"/>
    </source>
</evidence>
<reference evidence="1 2" key="1">
    <citation type="journal article" date="2020" name="ISME J.">
        <title>Comparative genomics reveals insights into cyanobacterial evolution and habitat adaptation.</title>
        <authorList>
            <person name="Chen M.Y."/>
            <person name="Teng W.K."/>
            <person name="Zhao L."/>
            <person name="Hu C.X."/>
            <person name="Zhou Y.K."/>
            <person name="Han B.P."/>
            <person name="Song L.R."/>
            <person name="Shu W.S."/>
        </authorList>
    </citation>
    <scope>NUCLEOTIDE SEQUENCE [LARGE SCALE GENOMIC DNA]</scope>
    <source>
        <strain evidence="1 2">FACHB-159</strain>
    </source>
</reference>
<sequence>MTKLLEQAIARVKQLPETEQDAIAALILKELEDYGEDRYIGIGLLDGRIVVIVYTEPGEEIVRIISLRKALSHERKRYDQYLKNRLG</sequence>
<gene>
    <name evidence="1" type="ORF">H6H03_08550</name>
</gene>
<dbReference type="Pfam" id="PF04365">
    <property type="entry name" value="BrnT_toxin"/>
    <property type="match status" value="1"/>
</dbReference>
<dbReference type="InterPro" id="IPR038573">
    <property type="entry name" value="BrnT_sf"/>
</dbReference>
<dbReference type="EMBL" id="JACJTU010000006">
    <property type="protein sequence ID" value="MBD2733963.1"/>
    <property type="molecule type" value="Genomic_DNA"/>
</dbReference>